<dbReference type="RefSeq" id="WP_106524384.1">
    <property type="nucleotide sequence ID" value="NZ_PYGD01000009.1"/>
</dbReference>
<dbReference type="NCBIfam" id="TIGR03523">
    <property type="entry name" value="GldN"/>
    <property type="match status" value="1"/>
</dbReference>
<evidence type="ECO:0000313" key="3">
    <source>
        <dbReference type="Proteomes" id="UP000240572"/>
    </source>
</evidence>
<dbReference type="Proteomes" id="UP000240572">
    <property type="component" value="Unassembled WGS sequence"/>
</dbReference>
<protein>
    <submittedName>
        <fullName evidence="2">Gliding motility associated protein GldN</fullName>
    </submittedName>
</protein>
<sequence length="302" mass="34433">MNILNKFGFALSAILFSGAAFAQNPMITDQAMQAGNTSTEAVNTSWKPSLVKDGIIDKVPHVNKALDLTNIREIDAAWKRRVWRQIDIRQKQNQPFIYEGDEYTGGGAFIEILLDAVKKGKVQAYSALDDAFTTPLDMATFEKQIGGTEDSVLVEDPITGEQIWTKTHTEFNIQSVTKYQLKEDWIFDRNAGRMVVRIIGIAPLQDRLDDNGNFRGSLAMFWLYYPELRKLLANYEVYNPQNDLHRISWADYFDGRYFSSYVIRSSGNNPTGRKFSSDLRGLEEGQKAMDALIDRESDMWQK</sequence>
<organism evidence="2 3">
    <name type="scientific">Taibaiella chishuiensis</name>
    <dbReference type="NCBI Taxonomy" id="1434707"/>
    <lineage>
        <taxon>Bacteria</taxon>
        <taxon>Pseudomonadati</taxon>
        <taxon>Bacteroidota</taxon>
        <taxon>Chitinophagia</taxon>
        <taxon>Chitinophagales</taxon>
        <taxon>Chitinophagaceae</taxon>
        <taxon>Taibaiella</taxon>
    </lineage>
</organism>
<dbReference type="OrthoDB" id="1141916at2"/>
<name>A0A2P8CYJ7_9BACT</name>
<proteinExistence type="predicted"/>
<evidence type="ECO:0000256" key="1">
    <source>
        <dbReference type="SAM" id="SignalP"/>
    </source>
</evidence>
<keyword evidence="3" id="KW-1185">Reference proteome</keyword>
<dbReference type="InterPro" id="IPR019847">
    <property type="entry name" value="Gliding_motility_assoc_GldN"/>
</dbReference>
<accession>A0A2P8CYJ7</accession>
<keyword evidence="1" id="KW-0732">Signal</keyword>
<feature type="chain" id="PRO_5015180091" evidence="1">
    <location>
        <begin position="23"/>
        <end position="302"/>
    </location>
</feature>
<evidence type="ECO:0000313" key="2">
    <source>
        <dbReference type="EMBL" id="PSK90038.1"/>
    </source>
</evidence>
<dbReference type="AlphaFoldDB" id="A0A2P8CYJ7"/>
<dbReference type="EMBL" id="PYGD01000009">
    <property type="protein sequence ID" value="PSK90038.1"/>
    <property type="molecule type" value="Genomic_DNA"/>
</dbReference>
<gene>
    <name evidence="2" type="ORF">B0I18_10943</name>
</gene>
<reference evidence="2 3" key="1">
    <citation type="submission" date="2018-03" db="EMBL/GenBank/DDBJ databases">
        <title>Genomic Encyclopedia of Type Strains, Phase III (KMG-III): the genomes of soil and plant-associated and newly described type strains.</title>
        <authorList>
            <person name="Whitman W."/>
        </authorList>
    </citation>
    <scope>NUCLEOTIDE SEQUENCE [LARGE SCALE GENOMIC DNA]</scope>
    <source>
        <strain evidence="2 3">CGMCC 1.12700</strain>
    </source>
</reference>
<comment type="caution">
    <text evidence="2">The sequence shown here is derived from an EMBL/GenBank/DDBJ whole genome shotgun (WGS) entry which is preliminary data.</text>
</comment>
<dbReference type="Pfam" id="PF19841">
    <property type="entry name" value="GldN"/>
    <property type="match status" value="1"/>
</dbReference>
<feature type="signal peptide" evidence="1">
    <location>
        <begin position="1"/>
        <end position="22"/>
    </location>
</feature>